<dbReference type="InterPro" id="IPR029068">
    <property type="entry name" value="Glyas_Bleomycin-R_OHBP_Dase"/>
</dbReference>
<reference evidence="2 3" key="1">
    <citation type="submission" date="2020-12" db="EMBL/GenBank/DDBJ databases">
        <title>FDA dAtabase for Regulatory Grade micrObial Sequences (FDA-ARGOS): Supporting development and validation of Infectious Disease Dx tests.</title>
        <authorList>
            <person name="Sproer C."/>
            <person name="Gronow S."/>
            <person name="Severitt S."/>
            <person name="Schroder I."/>
            <person name="Tallon L."/>
            <person name="Sadzewicz L."/>
            <person name="Zhao X."/>
            <person name="Boylan J."/>
            <person name="Ott S."/>
            <person name="Bowen H."/>
            <person name="Vavikolanu K."/>
            <person name="Mehta A."/>
            <person name="Aluvathingal J."/>
            <person name="Nadendla S."/>
            <person name="Lowell S."/>
            <person name="Myers T."/>
            <person name="Yan Y."/>
            <person name="Sichtig H."/>
        </authorList>
    </citation>
    <scope>NUCLEOTIDE SEQUENCE [LARGE SCALE GENOMIC DNA]</scope>
    <source>
        <strain evidence="2 3">FDAARGOS_990</strain>
    </source>
</reference>
<gene>
    <name evidence="2" type="ORF">I6H47_03215</name>
</gene>
<dbReference type="PANTHER" id="PTHR33990:SF1">
    <property type="entry name" value="PROTEIN YJDN"/>
    <property type="match status" value="1"/>
</dbReference>
<organism evidence="2 3">
    <name type="scientific">Brevibacterium casei</name>
    <dbReference type="NCBI Taxonomy" id="33889"/>
    <lineage>
        <taxon>Bacteria</taxon>
        <taxon>Bacillati</taxon>
        <taxon>Actinomycetota</taxon>
        <taxon>Actinomycetes</taxon>
        <taxon>Micrococcales</taxon>
        <taxon>Brevibacteriaceae</taxon>
        <taxon>Brevibacterium</taxon>
    </lineage>
</organism>
<dbReference type="PANTHER" id="PTHR33990">
    <property type="entry name" value="PROTEIN YJDN-RELATED"/>
    <property type="match status" value="1"/>
</dbReference>
<evidence type="ECO:0000313" key="2">
    <source>
        <dbReference type="EMBL" id="QQB14993.1"/>
    </source>
</evidence>
<dbReference type="Gene3D" id="3.10.180.10">
    <property type="entry name" value="2,3-Dihydroxybiphenyl 1,2-Dioxygenase, domain 1"/>
    <property type="match status" value="1"/>
</dbReference>
<dbReference type="InterPro" id="IPR028973">
    <property type="entry name" value="PhnB-like"/>
</dbReference>
<evidence type="ECO:0000313" key="3">
    <source>
        <dbReference type="Proteomes" id="UP000595374"/>
    </source>
</evidence>
<feature type="domain" description="Glyoxalase/fosfomycin resistance/dioxygenase" evidence="1">
    <location>
        <begin position="4"/>
        <end position="129"/>
    </location>
</feature>
<dbReference type="Pfam" id="PF00903">
    <property type="entry name" value="Glyoxalase"/>
    <property type="match status" value="1"/>
</dbReference>
<dbReference type="SUPFAM" id="SSF54593">
    <property type="entry name" value="Glyoxalase/Bleomycin resistance protein/Dihydroxybiphenyl dioxygenase"/>
    <property type="match status" value="1"/>
</dbReference>
<dbReference type="AlphaFoldDB" id="A0A7T4DJM4"/>
<protein>
    <submittedName>
        <fullName evidence="2">VOC family protein</fullName>
    </submittedName>
</protein>
<dbReference type="Proteomes" id="UP000595374">
    <property type="component" value="Chromosome"/>
</dbReference>
<dbReference type="CDD" id="cd06588">
    <property type="entry name" value="PhnB_like"/>
    <property type="match status" value="1"/>
</dbReference>
<sequence>MPVIPHVFISGGQCAAAFERYRDIFGGELTLTRSKDAPPEARMPGASEDSVMHAELSFGDSRIMGADDPTGDGGAMTGVALNFVAPDVDAATEVFEALSAGGQVQMPLGPTFWSPGFGACVDQFGVPWMVDTSQGDGSAS</sequence>
<accession>A0A7T4DJM4</accession>
<dbReference type="RefSeq" id="WP_198500026.1">
    <property type="nucleotide sequence ID" value="NZ_CP065989.1"/>
</dbReference>
<dbReference type="InterPro" id="IPR004360">
    <property type="entry name" value="Glyas_Fos-R_dOase_dom"/>
</dbReference>
<dbReference type="EMBL" id="CP065989">
    <property type="protein sequence ID" value="QQB14993.1"/>
    <property type="molecule type" value="Genomic_DNA"/>
</dbReference>
<evidence type="ECO:0000259" key="1">
    <source>
        <dbReference type="Pfam" id="PF00903"/>
    </source>
</evidence>
<proteinExistence type="predicted"/>
<name>A0A7T4DJM4_9MICO</name>